<comment type="caution">
    <text evidence="2">The sequence shown here is derived from an EMBL/GenBank/DDBJ whole genome shotgun (WGS) entry which is preliminary data.</text>
</comment>
<reference evidence="2 3" key="1">
    <citation type="journal article" date="2019" name="Sci. Rep.">
        <title>Orb-weaving spider Araneus ventricosus genome elucidates the spidroin gene catalogue.</title>
        <authorList>
            <person name="Kono N."/>
            <person name="Nakamura H."/>
            <person name="Ohtoshi R."/>
            <person name="Moran D.A.P."/>
            <person name="Shinohara A."/>
            <person name="Yoshida Y."/>
            <person name="Fujiwara M."/>
            <person name="Mori M."/>
            <person name="Tomita M."/>
            <person name="Arakawa K."/>
        </authorList>
    </citation>
    <scope>NUCLEOTIDE SEQUENCE [LARGE SCALE GENOMIC DNA]</scope>
</reference>
<proteinExistence type="predicted"/>
<feature type="region of interest" description="Disordered" evidence="1">
    <location>
        <begin position="40"/>
        <end position="80"/>
    </location>
</feature>
<dbReference type="OrthoDB" id="7890494at2759"/>
<keyword evidence="3" id="KW-1185">Reference proteome</keyword>
<dbReference type="AlphaFoldDB" id="A0A4Y2CWH9"/>
<dbReference type="EMBL" id="BGPR01000262">
    <property type="protein sequence ID" value="GBM08841.1"/>
    <property type="molecule type" value="Genomic_DNA"/>
</dbReference>
<protein>
    <submittedName>
        <fullName evidence="2">Uncharacterized protein</fullName>
    </submittedName>
</protein>
<feature type="compositionally biased region" description="Basic and acidic residues" evidence="1">
    <location>
        <begin position="55"/>
        <end position="80"/>
    </location>
</feature>
<organism evidence="2 3">
    <name type="scientific">Araneus ventricosus</name>
    <name type="common">Orbweaver spider</name>
    <name type="synonym">Epeira ventricosa</name>
    <dbReference type="NCBI Taxonomy" id="182803"/>
    <lineage>
        <taxon>Eukaryota</taxon>
        <taxon>Metazoa</taxon>
        <taxon>Ecdysozoa</taxon>
        <taxon>Arthropoda</taxon>
        <taxon>Chelicerata</taxon>
        <taxon>Arachnida</taxon>
        <taxon>Araneae</taxon>
        <taxon>Araneomorphae</taxon>
        <taxon>Entelegynae</taxon>
        <taxon>Araneoidea</taxon>
        <taxon>Araneidae</taxon>
        <taxon>Araneus</taxon>
    </lineage>
</organism>
<dbReference type="Proteomes" id="UP000499080">
    <property type="component" value="Unassembled WGS sequence"/>
</dbReference>
<evidence type="ECO:0000313" key="3">
    <source>
        <dbReference type="Proteomes" id="UP000499080"/>
    </source>
</evidence>
<gene>
    <name evidence="2" type="ORF">AVEN_57398_1</name>
</gene>
<sequence length="80" mass="8921">MVNDSNPYSDLRRKLSLHPAFIHDSALILVPYCGCIRPGPHTSEIPVPHPPSNLDDIRSDSEDGDRLPQEEESRSDISVD</sequence>
<name>A0A4Y2CWH9_ARAVE</name>
<evidence type="ECO:0000256" key="1">
    <source>
        <dbReference type="SAM" id="MobiDB-lite"/>
    </source>
</evidence>
<accession>A0A4Y2CWH9</accession>
<evidence type="ECO:0000313" key="2">
    <source>
        <dbReference type="EMBL" id="GBM08841.1"/>
    </source>
</evidence>